<organism evidence="2 3">
    <name type="scientific">Pontibacter rugosus</name>
    <dbReference type="NCBI Taxonomy" id="1745966"/>
    <lineage>
        <taxon>Bacteria</taxon>
        <taxon>Pseudomonadati</taxon>
        <taxon>Bacteroidota</taxon>
        <taxon>Cytophagia</taxon>
        <taxon>Cytophagales</taxon>
        <taxon>Hymenobacteraceae</taxon>
        <taxon>Pontibacter</taxon>
    </lineage>
</organism>
<feature type="domain" description="HTH cro/C1-type" evidence="1">
    <location>
        <begin position="106"/>
        <end position="147"/>
    </location>
</feature>
<name>A0ABW3SVF5_9BACT</name>
<accession>A0ABW3SVF5</accession>
<keyword evidence="3" id="KW-1185">Reference proteome</keyword>
<dbReference type="SUPFAM" id="SSF47413">
    <property type="entry name" value="lambda repressor-like DNA-binding domains"/>
    <property type="match status" value="1"/>
</dbReference>
<dbReference type="EMBL" id="JBHTLD010000472">
    <property type="protein sequence ID" value="MFD1188893.1"/>
    <property type="molecule type" value="Genomic_DNA"/>
</dbReference>
<dbReference type="InterPro" id="IPR001387">
    <property type="entry name" value="Cro/C1-type_HTH"/>
</dbReference>
<protein>
    <submittedName>
        <fullName evidence="2">Helix-turn-helix domain-containing protein</fullName>
    </submittedName>
</protein>
<dbReference type="Pfam" id="PF01381">
    <property type="entry name" value="HTH_3"/>
    <property type="match status" value="1"/>
</dbReference>
<evidence type="ECO:0000259" key="1">
    <source>
        <dbReference type="PROSITE" id="PS50943"/>
    </source>
</evidence>
<dbReference type="PROSITE" id="PS50943">
    <property type="entry name" value="HTH_CROC1"/>
    <property type="match status" value="1"/>
</dbReference>
<evidence type="ECO:0000313" key="3">
    <source>
        <dbReference type="Proteomes" id="UP001597094"/>
    </source>
</evidence>
<dbReference type="Gene3D" id="1.10.260.40">
    <property type="entry name" value="lambda repressor-like DNA-binding domains"/>
    <property type="match status" value="1"/>
</dbReference>
<dbReference type="CDD" id="cd00093">
    <property type="entry name" value="HTH_XRE"/>
    <property type="match status" value="1"/>
</dbReference>
<reference evidence="3" key="1">
    <citation type="journal article" date="2019" name="Int. J. Syst. Evol. Microbiol.">
        <title>The Global Catalogue of Microorganisms (GCM) 10K type strain sequencing project: providing services to taxonomists for standard genome sequencing and annotation.</title>
        <authorList>
            <consortium name="The Broad Institute Genomics Platform"/>
            <consortium name="The Broad Institute Genome Sequencing Center for Infectious Disease"/>
            <person name="Wu L."/>
            <person name="Ma J."/>
        </authorList>
    </citation>
    <scope>NUCLEOTIDE SEQUENCE [LARGE SCALE GENOMIC DNA]</scope>
    <source>
        <strain evidence="3">JCM 31319</strain>
    </source>
</reference>
<dbReference type="Proteomes" id="UP001597094">
    <property type="component" value="Unassembled WGS sequence"/>
</dbReference>
<evidence type="ECO:0000313" key="2">
    <source>
        <dbReference type="EMBL" id="MFD1188893.1"/>
    </source>
</evidence>
<feature type="non-terminal residue" evidence="2">
    <location>
        <position position="1"/>
    </location>
</feature>
<dbReference type="RefSeq" id="WP_377533120.1">
    <property type="nucleotide sequence ID" value="NZ_JBHTLD010000472.1"/>
</dbReference>
<dbReference type="InterPro" id="IPR010982">
    <property type="entry name" value="Lambda_DNA-bd_dom_sf"/>
</dbReference>
<comment type="caution">
    <text evidence="2">The sequence shown here is derived from an EMBL/GenBank/DDBJ whole genome shotgun (WGS) entry which is preliminary data.</text>
</comment>
<gene>
    <name evidence="2" type="ORF">ACFQ2O_22000</name>
</gene>
<sequence>LSKLTMINFSLVVRYELWNMGLPKLNWEEYIREWLKCSNRRANEVLLNDSEVISEEELGRVSLALGKSKEDLLLLDPLHDLNARMLILNLNYLIASNVGHGGKQIVAKRLGVEPGTVSRWLSGTRTPSREDLTEIAKCFSVDLTLDLTVTPLFLSYHYFGYLEMQQWLKQKSDTINRELLVSLFPALRRLLE</sequence>
<proteinExistence type="predicted"/>